<evidence type="ECO:0000256" key="5">
    <source>
        <dbReference type="ARBA" id="ARBA00022617"/>
    </source>
</evidence>
<evidence type="ECO:0000256" key="4">
    <source>
        <dbReference type="ARBA" id="ARBA00022475"/>
    </source>
</evidence>
<evidence type="ECO:0000256" key="1">
    <source>
        <dbReference type="ARBA" id="ARBA00004651"/>
    </source>
</evidence>
<evidence type="ECO:0000256" key="12">
    <source>
        <dbReference type="PIRNR" id="PIRNR006446"/>
    </source>
</evidence>
<dbReference type="PIRSF" id="PIRSF006446">
    <property type="entry name" value="Cyt_quinol_oxidase_1"/>
    <property type="match status" value="1"/>
</dbReference>
<dbReference type="HOGENOM" id="CLU_030555_3_2_7"/>
<dbReference type="PANTHER" id="PTHR30365:SF14">
    <property type="entry name" value="CYTOCHROME BD MENAQUINOL OXIDASE SUBUNIT I-RELATED"/>
    <property type="match status" value="1"/>
</dbReference>
<reference evidence="13 14" key="1">
    <citation type="submission" date="2008-07" db="EMBL/GenBank/DDBJ databases">
        <title>Complete sequence of Geobacter bemidjiensis BEM.</title>
        <authorList>
            <consortium name="US DOE Joint Genome Institute"/>
            <person name="Lucas S."/>
            <person name="Copeland A."/>
            <person name="Lapidus A."/>
            <person name="Glavina del Rio T."/>
            <person name="Dalin E."/>
            <person name="Tice H."/>
            <person name="Bruce D."/>
            <person name="Goodwin L."/>
            <person name="Pitluck S."/>
            <person name="Kiss H."/>
            <person name="Brettin T."/>
            <person name="Detter J.C."/>
            <person name="Han C."/>
            <person name="Kuske C.R."/>
            <person name="Schmutz J."/>
            <person name="Larimer F."/>
            <person name="Land M."/>
            <person name="Hauser L."/>
            <person name="Kyrpides N."/>
            <person name="Lykidis A."/>
            <person name="Lovley D."/>
            <person name="Richardson P."/>
        </authorList>
    </citation>
    <scope>NUCLEOTIDE SEQUENCE [LARGE SCALE GENOMIC DNA]</scope>
    <source>
        <strain evidence="14">ATCC BAA-1014 / DSM 16622 / JCM 12645 / Bem</strain>
    </source>
</reference>
<dbReference type="GO" id="GO:0019646">
    <property type="term" value="P:aerobic electron transport chain"/>
    <property type="evidence" value="ECO:0007669"/>
    <property type="project" value="InterPro"/>
</dbReference>
<keyword evidence="5 12" id="KW-0349">Heme</keyword>
<feature type="transmembrane region" description="Helical" evidence="12">
    <location>
        <begin position="185"/>
        <end position="204"/>
    </location>
</feature>
<dbReference type="Proteomes" id="UP000008825">
    <property type="component" value="Chromosome"/>
</dbReference>
<evidence type="ECO:0000256" key="11">
    <source>
        <dbReference type="ARBA" id="ARBA00023136"/>
    </source>
</evidence>
<feature type="transmembrane region" description="Helical" evidence="12">
    <location>
        <begin position="352"/>
        <end position="372"/>
    </location>
</feature>
<evidence type="ECO:0000256" key="2">
    <source>
        <dbReference type="ARBA" id="ARBA00009819"/>
    </source>
</evidence>
<dbReference type="KEGG" id="gbm:Gbem_2016"/>
<dbReference type="Pfam" id="PF01654">
    <property type="entry name" value="Cyt_bd_oxida_I"/>
    <property type="match status" value="1"/>
</dbReference>
<evidence type="ECO:0000313" key="14">
    <source>
        <dbReference type="Proteomes" id="UP000008825"/>
    </source>
</evidence>
<feature type="transmembrane region" description="Helical" evidence="12">
    <location>
        <begin position="400"/>
        <end position="423"/>
    </location>
</feature>
<feature type="transmembrane region" description="Helical" evidence="12">
    <location>
        <begin position="319"/>
        <end position="340"/>
    </location>
</feature>
<evidence type="ECO:0000256" key="3">
    <source>
        <dbReference type="ARBA" id="ARBA00022448"/>
    </source>
</evidence>
<keyword evidence="3 12" id="KW-0813">Transport</keyword>
<keyword evidence="4 12" id="KW-1003">Cell membrane</keyword>
<evidence type="ECO:0000256" key="8">
    <source>
        <dbReference type="ARBA" id="ARBA00022982"/>
    </source>
</evidence>
<gene>
    <name evidence="13" type="primary">cydA-2</name>
    <name evidence="13" type="ordered locus">Gbem_2016</name>
</gene>
<evidence type="ECO:0000256" key="7">
    <source>
        <dbReference type="ARBA" id="ARBA00022723"/>
    </source>
</evidence>
<dbReference type="STRING" id="404380.Gbem_2016"/>
<dbReference type="EMBL" id="CP001124">
    <property type="protein sequence ID" value="ACH39029.1"/>
    <property type="molecule type" value="Genomic_DNA"/>
</dbReference>
<evidence type="ECO:0000256" key="6">
    <source>
        <dbReference type="ARBA" id="ARBA00022692"/>
    </source>
</evidence>
<name>B5ECJ4_CITBB</name>
<reference evidence="13 14" key="2">
    <citation type="journal article" date="2010" name="BMC Genomics">
        <title>The genome of Geobacter bemidjiensis, exemplar for the subsurface clade of Geobacter species that predominate in Fe(III)-reducing subsurface environments.</title>
        <authorList>
            <person name="Aklujkar M."/>
            <person name="Young N.D."/>
            <person name="Holmes D."/>
            <person name="Chavan M."/>
            <person name="Risso C."/>
            <person name="Kiss H.E."/>
            <person name="Han C.S."/>
            <person name="Land M.L."/>
            <person name="Lovley D.R."/>
        </authorList>
    </citation>
    <scope>NUCLEOTIDE SEQUENCE [LARGE SCALE GENOMIC DNA]</scope>
    <source>
        <strain evidence="14">ATCC BAA-1014 / DSM 16622 / JCM 12645 / Bem</strain>
    </source>
</reference>
<feature type="transmembrane region" description="Helical" evidence="12">
    <location>
        <begin position="59"/>
        <end position="80"/>
    </location>
</feature>
<organism evidence="13 14">
    <name type="scientific">Citrifermentans bemidjiense (strain ATCC BAA-1014 / DSM 16622 / JCM 12645 / Bem)</name>
    <name type="common">Geobacter bemidjiensis</name>
    <dbReference type="NCBI Taxonomy" id="404380"/>
    <lineage>
        <taxon>Bacteria</taxon>
        <taxon>Pseudomonadati</taxon>
        <taxon>Thermodesulfobacteriota</taxon>
        <taxon>Desulfuromonadia</taxon>
        <taxon>Geobacterales</taxon>
        <taxon>Geobacteraceae</taxon>
        <taxon>Citrifermentans</taxon>
    </lineage>
</organism>
<sequence>MDDLLAARALMGVSLAFHIVYATIGIGLPLLLMLAEGLALKTGDEEWHEVARRWIRPAAVLFAIGAVSGTILSFELGLLWPKFMVFAGPMIGLAFSMEGFAFFTEAIFLALYSYGEQRLSRRAQFFCTVPMVVASAISAVFVISANGWMNTPSGFRMVNGVASDIHPLVAFANQAWPHQAVHGTFAAYVATGFAMAGFYAADLLRGRKTTQVKKALTLSLAVGTLALPLMLMSGDWAAEALAEHQKAKLAAAEAHFKTMAAAPLVIGGWPDPETGTVRYAIKIPKLLSYLANGDANSVVQGLDAFPLGSTPDPRIVHPFFDLMVGSSFVMAAAAAWFWWLRWREKEVTLKRGALILVLIAAPFGMIALESGWMVTEFGRQPWIIQGYLRTSEAVTPNGGLLLIFATFLMVYLALSVGILRLLLRPQGRGEEGEEGEEVLHG</sequence>
<accession>B5ECJ4</accession>
<dbReference type="AlphaFoldDB" id="B5ECJ4"/>
<evidence type="ECO:0000256" key="10">
    <source>
        <dbReference type="ARBA" id="ARBA00023004"/>
    </source>
</evidence>
<evidence type="ECO:0000256" key="9">
    <source>
        <dbReference type="ARBA" id="ARBA00022989"/>
    </source>
</evidence>
<keyword evidence="11 12" id="KW-0472">Membrane</keyword>
<feature type="transmembrane region" description="Helical" evidence="12">
    <location>
        <begin position="216"/>
        <end position="234"/>
    </location>
</feature>
<comment type="similarity">
    <text evidence="2 12">Belongs to the cytochrome ubiquinol oxidase subunit 1 family.</text>
</comment>
<feature type="transmembrane region" description="Helical" evidence="12">
    <location>
        <begin position="125"/>
        <end position="149"/>
    </location>
</feature>
<feature type="transmembrane region" description="Helical" evidence="12">
    <location>
        <begin position="86"/>
        <end position="113"/>
    </location>
</feature>
<dbReference type="GO" id="GO:0020037">
    <property type="term" value="F:heme binding"/>
    <property type="evidence" value="ECO:0007669"/>
    <property type="project" value="TreeGrafter"/>
</dbReference>
<dbReference type="OrthoDB" id="9807042at2"/>
<dbReference type="PANTHER" id="PTHR30365">
    <property type="entry name" value="CYTOCHROME D UBIQUINOL OXIDASE"/>
    <property type="match status" value="1"/>
</dbReference>
<keyword evidence="8 12" id="KW-0249">Electron transport</keyword>
<keyword evidence="7 12" id="KW-0479">Metal-binding</keyword>
<dbReference type="RefSeq" id="WP_012530450.1">
    <property type="nucleotide sequence ID" value="NC_011146.1"/>
</dbReference>
<evidence type="ECO:0000313" key="13">
    <source>
        <dbReference type="EMBL" id="ACH39029.1"/>
    </source>
</evidence>
<keyword evidence="9 12" id="KW-1133">Transmembrane helix</keyword>
<keyword evidence="6 12" id="KW-0812">Transmembrane</keyword>
<protein>
    <submittedName>
        <fullName evidence="13">Cytochrome bd menaquinol oxidase, subunit I</fullName>
    </submittedName>
</protein>
<keyword evidence="14" id="KW-1185">Reference proteome</keyword>
<dbReference type="GO" id="GO:0016682">
    <property type="term" value="F:oxidoreductase activity, acting on diphenols and related substances as donors, oxygen as acceptor"/>
    <property type="evidence" value="ECO:0007669"/>
    <property type="project" value="TreeGrafter"/>
</dbReference>
<comment type="subcellular location">
    <subcellularLocation>
        <location evidence="1">Cell membrane</location>
        <topology evidence="1">Multi-pass membrane protein</topology>
    </subcellularLocation>
</comment>
<dbReference type="GO" id="GO:0005886">
    <property type="term" value="C:plasma membrane"/>
    <property type="evidence" value="ECO:0007669"/>
    <property type="project" value="UniProtKB-SubCell"/>
</dbReference>
<dbReference type="GO" id="GO:0009055">
    <property type="term" value="F:electron transfer activity"/>
    <property type="evidence" value="ECO:0007669"/>
    <property type="project" value="UniProtKB-UniRule"/>
</dbReference>
<feature type="transmembrane region" description="Helical" evidence="12">
    <location>
        <begin position="15"/>
        <end position="38"/>
    </location>
</feature>
<keyword evidence="10 12" id="KW-0408">Iron</keyword>
<dbReference type="InterPro" id="IPR002585">
    <property type="entry name" value="Cyt-d_ubiquinol_oxidase_su_1"/>
</dbReference>
<dbReference type="eggNOG" id="COG1271">
    <property type="taxonomic scope" value="Bacteria"/>
</dbReference>
<proteinExistence type="inferred from homology"/>
<dbReference type="GO" id="GO:0070069">
    <property type="term" value="C:cytochrome complex"/>
    <property type="evidence" value="ECO:0007669"/>
    <property type="project" value="UniProtKB-UniRule"/>
</dbReference>
<dbReference type="GO" id="GO:0046872">
    <property type="term" value="F:metal ion binding"/>
    <property type="evidence" value="ECO:0007669"/>
    <property type="project" value="UniProtKB-UniRule"/>
</dbReference>